<comment type="caution">
    <text evidence="2">The sequence shown here is derived from an EMBL/GenBank/DDBJ whole genome shotgun (WGS) entry which is preliminary data.</text>
</comment>
<dbReference type="RefSeq" id="WP_133754824.1">
    <property type="nucleotide sequence ID" value="NZ_SOAW01000001.1"/>
</dbReference>
<proteinExistence type="predicted"/>
<feature type="compositionally biased region" description="Basic and acidic residues" evidence="1">
    <location>
        <begin position="19"/>
        <end position="35"/>
    </location>
</feature>
<evidence type="ECO:0000256" key="1">
    <source>
        <dbReference type="SAM" id="MobiDB-lite"/>
    </source>
</evidence>
<accession>A0A4R7JAN7</accession>
<gene>
    <name evidence="2" type="ORF">CLV29_2121</name>
</gene>
<dbReference type="AlphaFoldDB" id="A0A4R7JAN7"/>
<sequence length="101" mass="10772">MEPEPGAWIPPARSAGWGVDRDRPATGARARHDANTTDPEINGRVAYLDVPEGAVGVAALVKIEGSGGEHWEIQTVGISDHELLGALRVQMAKLERHLADS</sequence>
<name>A0A4R7JAN7_9ACTN</name>
<dbReference type="EMBL" id="SOAW01000001">
    <property type="protein sequence ID" value="TDT34455.1"/>
    <property type="molecule type" value="Genomic_DNA"/>
</dbReference>
<reference evidence="2 3" key="1">
    <citation type="submission" date="2019-03" db="EMBL/GenBank/DDBJ databases">
        <title>Genomic Encyclopedia of Archaeal and Bacterial Type Strains, Phase II (KMG-II): from individual species to whole genera.</title>
        <authorList>
            <person name="Goeker M."/>
        </authorList>
    </citation>
    <scope>NUCLEOTIDE SEQUENCE [LARGE SCALE GENOMIC DNA]</scope>
    <source>
        <strain evidence="2 3">DSM 24323</strain>
    </source>
</reference>
<organism evidence="2 3">
    <name type="scientific">Naumannella halotolerans</name>
    <dbReference type="NCBI Taxonomy" id="993414"/>
    <lineage>
        <taxon>Bacteria</taxon>
        <taxon>Bacillati</taxon>
        <taxon>Actinomycetota</taxon>
        <taxon>Actinomycetes</taxon>
        <taxon>Propionibacteriales</taxon>
        <taxon>Propionibacteriaceae</taxon>
        <taxon>Naumannella</taxon>
    </lineage>
</organism>
<evidence type="ECO:0000313" key="2">
    <source>
        <dbReference type="EMBL" id="TDT34455.1"/>
    </source>
</evidence>
<feature type="region of interest" description="Disordered" evidence="1">
    <location>
        <begin position="1"/>
        <end position="37"/>
    </location>
</feature>
<keyword evidence="3" id="KW-1185">Reference proteome</keyword>
<evidence type="ECO:0000313" key="3">
    <source>
        <dbReference type="Proteomes" id="UP000295371"/>
    </source>
</evidence>
<protein>
    <submittedName>
        <fullName evidence="2">Uncharacterized protein</fullName>
    </submittedName>
</protein>
<dbReference type="Proteomes" id="UP000295371">
    <property type="component" value="Unassembled WGS sequence"/>
</dbReference>